<keyword evidence="2" id="KW-0472">Membrane</keyword>
<keyword evidence="2" id="KW-0812">Transmembrane</keyword>
<evidence type="ECO:0000256" key="1">
    <source>
        <dbReference type="SAM" id="MobiDB-lite"/>
    </source>
</evidence>
<accession>A0A423VHI0</accession>
<reference evidence="3 4" key="1">
    <citation type="submission" date="2015-09" db="EMBL/GenBank/DDBJ databases">
        <title>Host preference determinants of Valsa canker pathogens revealed by comparative genomics.</title>
        <authorList>
            <person name="Yin Z."/>
            <person name="Huang L."/>
        </authorList>
    </citation>
    <scope>NUCLEOTIDE SEQUENCE [LARGE SCALE GENOMIC DNA]</scope>
    <source>
        <strain evidence="3 4">YSFL</strain>
    </source>
</reference>
<comment type="caution">
    <text evidence="3">The sequence shown here is derived from an EMBL/GenBank/DDBJ whole genome shotgun (WGS) entry which is preliminary data.</text>
</comment>
<sequence>MTALAGQQLLLASKSLAVILILILILNLILILVVLRFVPRITRCLGFHVDIRRCDERRMGLDPLGPVGDDGRELEPGPGGPPRGEPAVAVPDHVEAAGVPAEDARDDQQARVGRRLGKGVRLVPGHLVVDLLEQLHLVLQVEPVALLLQVLSLMLVLLAAAAGLGLLLGLGQLGDDVTRLPGEVLGLGGAHHLQQGQQEPVGEGVGGLLPGEDGEEVQGPVLEVDDRLLGVLVLLLLVAVLDLHPEGRRELLVQRHHLRVAHVRVVVRRGGVVVLVEPVAVEELGEVVVERLELALGLVHLLVLVLFFLLLLLLCAFFFLVILPVFTFCVRHADKLNVRAELRYLVVIVAIRPSGFLCILHVRRERRLGHETRETLKNTLRRLPHQRRRACHHGKQDLNEERRDIALIIALLTEELLMTLFQVVEDLDGIRLLVVELQYCYSVEESKSPVRAALVPLGRLGVRQLLQLLQGLDELLLQLVIHVDTARVDQHDGVAELAEVLRPLDEFGKRGGEPLP</sequence>
<proteinExistence type="predicted"/>
<feature type="transmembrane region" description="Helical" evidence="2">
    <location>
        <begin position="16"/>
        <end position="38"/>
    </location>
</feature>
<organism evidence="3 4">
    <name type="scientific">Cytospora chrysosperma</name>
    <name type="common">Cytospora canker fungus</name>
    <name type="synonym">Sphaeria chrysosperma</name>
    <dbReference type="NCBI Taxonomy" id="252740"/>
    <lineage>
        <taxon>Eukaryota</taxon>
        <taxon>Fungi</taxon>
        <taxon>Dikarya</taxon>
        <taxon>Ascomycota</taxon>
        <taxon>Pezizomycotina</taxon>
        <taxon>Sordariomycetes</taxon>
        <taxon>Sordariomycetidae</taxon>
        <taxon>Diaporthales</taxon>
        <taxon>Cytosporaceae</taxon>
        <taxon>Cytospora</taxon>
    </lineage>
</organism>
<feature type="region of interest" description="Disordered" evidence="1">
    <location>
        <begin position="62"/>
        <end position="86"/>
    </location>
</feature>
<dbReference type="AlphaFoldDB" id="A0A423VHI0"/>
<name>A0A423VHI0_CYTCH</name>
<dbReference type="EMBL" id="LJZO01000050">
    <property type="protein sequence ID" value="ROV90467.1"/>
    <property type="molecule type" value="Genomic_DNA"/>
</dbReference>
<keyword evidence="2" id="KW-1133">Transmembrane helix</keyword>
<feature type="transmembrane region" description="Helical" evidence="2">
    <location>
        <begin position="301"/>
        <end position="322"/>
    </location>
</feature>
<evidence type="ECO:0000313" key="4">
    <source>
        <dbReference type="Proteomes" id="UP000284375"/>
    </source>
</evidence>
<evidence type="ECO:0000256" key="2">
    <source>
        <dbReference type="SAM" id="Phobius"/>
    </source>
</evidence>
<protein>
    <submittedName>
        <fullName evidence="3">Uncharacterized protein</fullName>
    </submittedName>
</protein>
<dbReference type="OrthoDB" id="10665427at2759"/>
<keyword evidence="4" id="KW-1185">Reference proteome</keyword>
<evidence type="ECO:0000313" key="3">
    <source>
        <dbReference type="EMBL" id="ROV90467.1"/>
    </source>
</evidence>
<feature type="transmembrane region" description="Helical" evidence="2">
    <location>
        <begin position="342"/>
        <end position="362"/>
    </location>
</feature>
<dbReference type="Proteomes" id="UP000284375">
    <property type="component" value="Unassembled WGS sequence"/>
</dbReference>
<gene>
    <name evidence="3" type="ORF">VSDG_08488</name>
</gene>
<feature type="transmembrane region" description="Helical" evidence="2">
    <location>
        <begin position="144"/>
        <end position="170"/>
    </location>
</feature>